<dbReference type="EMBL" id="WTPX01000042">
    <property type="protein sequence ID" value="NNJ25591.1"/>
    <property type="molecule type" value="Genomic_DNA"/>
</dbReference>
<evidence type="ECO:0000256" key="1">
    <source>
        <dbReference type="SAM" id="MobiDB-lite"/>
    </source>
</evidence>
<gene>
    <name evidence="2" type="ORF">LzC2_16630</name>
</gene>
<name>A0ABX1VEW6_9PLAN</name>
<organism evidence="2 3">
    <name type="scientific">Alienimonas chondri</name>
    <dbReference type="NCBI Taxonomy" id="2681879"/>
    <lineage>
        <taxon>Bacteria</taxon>
        <taxon>Pseudomonadati</taxon>
        <taxon>Planctomycetota</taxon>
        <taxon>Planctomycetia</taxon>
        <taxon>Planctomycetales</taxon>
        <taxon>Planctomycetaceae</taxon>
        <taxon>Alienimonas</taxon>
    </lineage>
</organism>
<sequence length="205" mass="20378">MDAPAARRSLFQFDRPAPPPATAPDVEAPLPRLSQQAIRPQAEGDVRREDFRAVGAWRGPMLACGVTIAATAGLAYAVLAPEAGQSAKPTARPPADVGGVILASAAEPADETTDAAPCAKAPAKATGSPASPVVSALHVSDGRPVRAVPTDVIPDPIDAGGRLIPGSGVIRGDGVVPAGGPAAQGSALQTGGVTPAVWLTGEIAE</sequence>
<accession>A0ABX1VEW6</accession>
<dbReference type="Proteomes" id="UP000609651">
    <property type="component" value="Unassembled WGS sequence"/>
</dbReference>
<proteinExistence type="predicted"/>
<keyword evidence="3" id="KW-1185">Reference proteome</keyword>
<feature type="region of interest" description="Disordered" evidence="1">
    <location>
        <begin position="1"/>
        <end position="33"/>
    </location>
</feature>
<evidence type="ECO:0000313" key="3">
    <source>
        <dbReference type="Proteomes" id="UP000609651"/>
    </source>
</evidence>
<dbReference type="RefSeq" id="WP_171185763.1">
    <property type="nucleotide sequence ID" value="NZ_WTPX01000042.1"/>
</dbReference>
<protein>
    <submittedName>
        <fullName evidence="2">Uncharacterized protein</fullName>
    </submittedName>
</protein>
<comment type="caution">
    <text evidence="2">The sequence shown here is derived from an EMBL/GenBank/DDBJ whole genome shotgun (WGS) entry which is preliminary data.</text>
</comment>
<feature type="compositionally biased region" description="Low complexity" evidence="1">
    <location>
        <begin position="114"/>
        <end position="125"/>
    </location>
</feature>
<reference evidence="2 3" key="1">
    <citation type="journal article" date="2020" name="Syst. Appl. Microbiol.">
        <title>Alienimonas chondri sp. nov., a novel planctomycete isolated from the biofilm of the red alga Chondrus crispus.</title>
        <authorList>
            <person name="Vitorino I."/>
            <person name="Albuquerque L."/>
            <person name="Wiegand S."/>
            <person name="Kallscheuer N."/>
            <person name="da Costa M.S."/>
            <person name="Lobo-da-Cunha A."/>
            <person name="Jogler C."/>
            <person name="Lage O.M."/>
        </authorList>
    </citation>
    <scope>NUCLEOTIDE SEQUENCE [LARGE SCALE GENOMIC DNA]</scope>
    <source>
        <strain evidence="2 3">LzC2</strain>
    </source>
</reference>
<evidence type="ECO:0000313" key="2">
    <source>
        <dbReference type="EMBL" id="NNJ25591.1"/>
    </source>
</evidence>
<feature type="region of interest" description="Disordered" evidence="1">
    <location>
        <begin position="112"/>
        <end position="135"/>
    </location>
</feature>